<evidence type="ECO:0008006" key="4">
    <source>
        <dbReference type="Google" id="ProtNLM"/>
    </source>
</evidence>
<organism evidence="2 3">
    <name type="scientific">Peribacillus loiseleuriae</name>
    <dbReference type="NCBI Taxonomy" id="1679170"/>
    <lineage>
        <taxon>Bacteria</taxon>
        <taxon>Bacillati</taxon>
        <taxon>Bacillota</taxon>
        <taxon>Bacilli</taxon>
        <taxon>Bacillales</taxon>
        <taxon>Bacillaceae</taxon>
        <taxon>Peribacillus</taxon>
    </lineage>
</organism>
<feature type="signal peptide" evidence="1">
    <location>
        <begin position="1"/>
        <end position="23"/>
    </location>
</feature>
<reference evidence="3" key="1">
    <citation type="submission" date="2015-07" db="EMBL/GenBank/DDBJ databases">
        <title>Genome sequencing project for genomic taxonomy and phylogenomics of Bacillus-like bacteria.</title>
        <authorList>
            <person name="Liu B."/>
            <person name="Wang J."/>
            <person name="Zhu Y."/>
            <person name="Liu G."/>
            <person name="Chen Q."/>
            <person name="Chen Z."/>
            <person name="Lan J."/>
            <person name="Che J."/>
            <person name="Ge C."/>
            <person name="Shi H."/>
            <person name="Pan Z."/>
            <person name="Liu X."/>
        </authorList>
    </citation>
    <scope>NUCLEOTIDE SEQUENCE [LARGE SCALE GENOMIC DNA]</scope>
    <source>
        <strain evidence="3">FJAT-27997</strain>
    </source>
</reference>
<sequence length="157" mass="17966">MLTFIHKNFTKLLVIIASFSILASCSSSQEFNYKLPVATYENHYDSKHFGVSLNFYDEESHKSIEEKYATITIHNFSDSTLDLPRDSVMPLTIQGTNFDSHGEAQLDILTTLKDDNISSLVKKLRKKPEELTLLLGTDDNIYEKFELIHRNPTIPSH</sequence>
<gene>
    <name evidence="2" type="ORF">AC625_11520</name>
</gene>
<keyword evidence="1" id="KW-0732">Signal</keyword>
<dbReference type="Proteomes" id="UP000037146">
    <property type="component" value="Unassembled WGS sequence"/>
</dbReference>
<dbReference type="PROSITE" id="PS51257">
    <property type="entry name" value="PROKAR_LIPOPROTEIN"/>
    <property type="match status" value="1"/>
</dbReference>
<dbReference type="RefSeq" id="WP_049681413.1">
    <property type="nucleotide sequence ID" value="NZ_LFZW01000001.1"/>
</dbReference>
<keyword evidence="3" id="KW-1185">Reference proteome</keyword>
<comment type="caution">
    <text evidence="2">The sequence shown here is derived from an EMBL/GenBank/DDBJ whole genome shotgun (WGS) entry which is preliminary data.</text>
</comment>
<feature type="chain" id="PRO_5039536795" description="DUF4825 domain-containing protein" evidence="1">
    <location>
        <begin position="24"/>
        <end position="157"/>
    </location>
</feature>
<name>A0A0K9GTS5_9BACI</name>
<dbReference type="PATRIC" id="fig|1679170.3.peg.2603"/>
<dbReference type="AlphaFoldDB" id="A0A0K9GTS5"/>
<proteinExistence type="predicted"/>
<accession>A0A0K9GTS5</accession>
<protein>
    <recommendedName>
        <fullName evidence="4">DUF4825 domain-containing protein</fullName>
    </recommendedName>
</protein>
<evidence type="ECO:0000313" key="2">
    <source>
        <dbReference type="EMBL" id="KMY50060.1"/>
    </source>
</evidence>
<dbReference type="OrthoDB" id="9915475at2"/>
<dbReference type="EMBL" id="LFZW01000001">
    <property type="protein sequence ID" value="KMY50060.1"/>
    <property type="molecule type" value="Genomic_DNA"/>
</dbReference>
<evidence type="ECO:0000313" key="3">
    <source>
        <dbReference type="Proteomes" id="UP000037146"/>
    </source>
</evidence>
<evidence type="ECO:0000256" key="1">
    <source>
        <dbReference type="SAM" id="SignalP"/>
    </source>
</evidence>